<name>A0ABT2A747_9BURK</name>
<reference evidence="2 3" key="1">
    <citation type="submission" date="2022-08" db="EMBL/GenBank/DDBJ databases">
        <title>Reclassification of Massilia species as members of the genera Telluria, Duganella, Pseudoduganella, Mokoshia gen. nov. and Zemynaea gen. nov. using orthogonal and non-orthogonal genome-based approaches.</title>
        <authorList>
            <person name="Bowman J.P."/>
        </authorList>
    </citation>
    <scope>NUCLEOTIDE SEQUENCE [LARGE SCALE GENOMIC DNA]</scope>
    <source>
        <strain evidence="2 3">LMG 28164</strain>
    </source>
</reference>
<protein>
    <recommendedName>
        <fullName evidence="4">Porin</fullName>
    </recommendedName>
</protein>
<evidence type="ECO:0000256" key="1">
    <source>
        <dbReference type="SAM" id="SignalP"/>
    </source>
</evidence>
<dbReference type="Proteomes" id="UP001205560">
    <property type="component" value="Unassembled WGS sequence"/>
</dbReference>
<comment type="caution">
    <text evidence="2">The sequence shown here is derived from an EMBL/GenBank/DDBJ whole genome shotgun (WGS) entry which is preliminary data.</text>
</comment>
<organism evidence="2 3">
    <name type="scientific">Massilia norwichensis</name>
    <dbReference type="NCBI Taxonomy" id="1442366"/>
    <lineage>
        <taxon>Bacteria</taxon>
        <taxon>Pseudomonadati</taxon>
        <taxon>Pseudomonadota</taxon>
        <taxon>Betaproteobacteria</taxon>
        <taxon>Burkholderiales</taxon>
        <taxon>Oxalobacteraceae</taxon>
        <taxon>Telluria group</taxon>
        <taxon>Massilia</taxon>
    </lineage>
</organism>
<feature type="chain" id="PRO_5045248779" description="Porin" evidence="1">
    <location>
        <begin position="28"/>
        <end position="421"/>
    </location>
</feature>
<keyword evidence="1" id="KW-0732">Signal</keyword>
<gene>
    <name evidence="2" type="ORF">NX782_12550</name>
</gene>
<evidence type="ECO:0000313" key="2">
    <source>
        <dbReference type="EMBL" id="MCS0590033.1"/>
    </source>
</evidence>
<dbReference type="RefSeq" id="WP_258845807.1">
    <property type="nucleotide sequence ID" value="NZ_JANUGX010000013.1"/>
</dbReference>
<dbReference type="InterPro" id="IPR023614">
    <property type="entry name" value="Porin_dom_sf"/>
</dbReference>
<dbReference type="EMBL" id="JANUGX010000013">
    <property type="protein sequence ID" value="MCS0590033.1"/>
    <property type="molecule type" value="Genomic_DNA"/>
</dbReference>
<sequence>MQQHPSGRLLFFPLFAFAMLLGGGARAQDDAAGKSGRPGWAISGFGTIGVAHASERNADYTASVLKVDGAGATRNWSPNVDSRLGAQIDARLGRHWSAVLQVVSEQGLDNSYRPRIEWANVKYQATPDLALRLGRIALPMFLAADYRKVGYAYPWVRPPVETYNSLPFTSSDGVDASWRWSAGPVRNASQLFYGRDKVSPAGDLNAYGRGIVGFSNTSDWGALSLRANLVRTEATTDIGAALFQAFEAAGPAGAAIARRYRIDHKRAIVGSIGMDYDPGRWFLMAEASRTHTESLLGATRSLYASAGLRLGSLTPYLIASRVRATSATRDDGLPTRGLPPALAGQVAGLNDALNVLLATIAQQDTAAAGLRWDLATNTALKLQYDRVTPRDGSRGTLINLTPAFRSGQTAHVASVALDFVY</sequence>
<accession>A0ABT2A747</accession>
<evidence type="ECO:0000313" key="3">
    <source>
        <dbReference type="Proteomes" id="UP001205560"/>
    </source>
</evidence>
<feature type="signal peptide" evidence="1">
    <location>
        <begin position="1"/>
        <end position="27"/>
    </location>
</feature>
<dbReference type="SUPFAM" id="SSF56935">
    <property type="entry name" value="Porins"/>
    <property type="match status" value="1"/>
</dbReference>
<keyword evidence="3" id="KW-1185">Reference proteome</keyword>
<proteinExistence type="predicted"/>
<evidence type="ECO:0008006" key="4">
    <source>
        <dbReference type="Google" id="ProtNLM"/>
    </source>
</evidence>
<dbReference type="Gene3D" id="2.40.160.10">
    <property type="entry name" value="Porin"/>
    <property type="match status" value="1"/>
</dbReference>